<dbReference type="InterPro" id="IPR037066">
    <property type="entry name" value="Plug_dom_sf"/>
</dbReference>
<dbReference type="Pfam" id="PF07715">
    <property type="entry name" value="Plug"/>
    <property type="match status" value="1"/>
</dbReference>
<dbReference type="InterPro" id="IPR023997">
    <property type="entry name" value="TonB-dep_OMP_SusC/RagA_CS"/>
</dbReference>
<keyword evidence="7 8" id="KW-0998">Cell outer membrane</keyword>
<comment type="caution">
    <text evidence="12">The sequence shown here is derived from an EMBL/GenBank/DDBJ whole genome shotgun (WGS) entry which is preliminary data.</text>
</comment>
<accession>A0A318UFK5</accession>
<sequence length="1028" mass="113535">MQRIRYIIAVLFFLAPGYLLAQQNKVIRGLVRESGGVLPGATVTEKDLPSNGTLTAADGTFKLSLKGNSKIIVVRSIGFISQEVNVGNKQDITISLAVDAKGLEEVLVVGFGKQKKITNTGAVSSINASEIRQNPTASVQNTLAGRLPGFFSQQRSGQPGKDGADFFIRGVSSYTSGQRPLIIVDDIEYSYSDVAQLDPNEIENISILKDASTTAIYGVKGANGVMVITTRRGQSGTPVINFKTELGLQQKTFTPKFLGAYDAAVLTNQALVNSDQTKRFTDRDLELFKNGTDPYGHPDVDWYNTLMNRTALISRTNLDISGGTESVKYFVSLGYLWQNGALKDFSAKNEVNNTHYYKRYNFRSNLDIQATKTLNLRLDMTGRFGETNEPITNSPNSNGLIGEIYSYNFLPPFAYPIYNPDGTYGTNAALSSTNVVGRLATQGYNRSFDNDLNITFGGTQKLDMLTEGLSAKALISYASSQTNTRGLSRTSTYFPQYYYNPDNNTYTPKDATVYRLPAYVLTRTAGGVSRTTNIQASLNYDHTFGAHRAYGLALYNQNSYIQNDNGVAGSSIPANFRGITLRTGYDFKQKYLFEFNAAYNGTDKFVGQKRYGWFPALSAGWNIAEESFFKKNIPVVNLFKIRGSYGLVGSDNIGDSKFVYDQVYTNDGSYSFGQQHNNYNGIKEGALGNDNITWEKEKKADVGLDVSMFGGKLSFTVDYFNNNRYDILTARASVPLIVGIGLPPVNLGKVNNRGWDGEINYRSNIKDFQYFLRGTFSYAKNKIIFRDEANPRYPWLARTGQSIGQGFGYIFDGFYQDAADIANSAKPTTSIKPGDIKYKDLNGDGIIDALDQRAIGHPNLPSTTLGLTLGFSYKGFSFSMLMQGSFGYSMYFASEAIEALSANFQPIHLQAWTPELGNNAKFPLLGTNSTISRANVSPSDFWLIDAKYLRLKTMEVGYQLPSRWIKKIGLKGVRVYANGYNLLTWTNVDKFYQADPESVNASGGIINTGAITAYPNQRIYNFGASFSL</sequence>
<dbReference type="Pfam" id="PF13715">
    <property type="entry name" value="CarbopepD_reg_2"/>
    <property type="match status" value="1"/>
</dbReference>
<proteinExistence type="inferred from homology"/>
<gene>
    <name evidence="12" type="ORF">B0O44_103605</name>
</gene>
<evidence type="ECO:0000256" key="3">
    <source>
        <dbReference type="ARBA" id="ARBA00022452"/>
    </source>
</evidence>
<feature type="domain" description="TonB-dependent receptor plug" evidence="11">
    <location>
        <begin position="116"/>
        <end position="225"/>
    </location>
</feature>
<evidence type="ECO:0000256" key="1">
    <source>
        <dbReference type="ARBA" id="ARBA00004571"/>
    </source>
</evidence>
<dbReference type="PROSITE" id="PS52016">
    <property type="entry name" value="TONB_DEPENDENT_REC_3"/>
    <property type="match status" value="1"/>
</dbReference>
<dbReference type="InterPro" id="IPR023996">
    <property type="entry name" value="TonB-dep_OMP_SusC/RagA"/>
</dbReference>
<dbReference type="NCBIfam" id="TIGR04057">
    <property type="entry name" value="SusC_RagA_signa"/>
    <property type="match status" value="1"/>
</dbReference>
<comment type="subcellular location">
    <subcellularLocation>
        <location evidence="1 8">Cell outer membrane</location>
        <topology evidence="1 8">Multi-pass membrane protein</topology>
    </subcellularLocation>
</comment>
<evidence type="ECO:0000259" key="11">
    <source>
        <dbReference type="Pfam" id="PF07715"/>
    </source>
</evidence>
<keyword evidence="6 8" id="KW-0472">Membrane</keyword>
<dbReference type="NCBIfam" id="TIGR04056">
    <property type="entry name" value="OMP_RagA_SusC"/>
    <property type="match status" value="1"/>
</dbReference>
<dbReference type="OrthoDB" id="9768177at2"/>
<protein>
    <submittedName>
        <fullName evidence="12">TonB-linked SusC/RagA family outer membrane protein</fullName>
    </submittedName>
</protein>
<dbReference type="InterPro" id="IPR036942">
    <property type="entry name" value="Beta-barrel_TonB_sf"/>
</dbReference>
<keyword evidence="5 9" id="KW-0798">TonB box</keyword>
<dbReference type="Gene3D" id="2.40.170.20">
    <property type="entry name" value="TonB-dependent receptor, beta-barrel domain"/>
    <property type="match status" value="1"/>
</dbReference>
<organism evidence="12 13">
    <name type="scientific">Pedobacter nutrimenti</name>
    <dbReference type="NCBI Taxonomy" id="1241337"/>
    <lineage>
        <taxon>Bacteria</taxon>
        <taxon>Pseudomonadati</taxon>
        <taxon>Bacteroidota</taxon>
        <taxon>Sphingobacteriia</taxon>
        <taxon>Sphingobacteriales</taxon>
        <taxon>Sphingobacteriaceae</taxon>
        <taxon>Pedobacter</taxon>
    </lineage>
</organism>
<reference evidence="12 13" key="1">
    <citation type="submission" date="2018-06" db="EMBL/GenBank/DDBJ databases">
        <title>Genomic Encyclopedia of Archaeal and Bacterial Type Strains, Phase II (KMG-II): from individual species to whole genera.</title>
        <authorList>
            <person name="Goeker M."/>
        </authorList>
    </citation>
    <scope>NUCLEOTIDE SEQUENCE [LARGE SCALE GENOMIC DNA]</scope>
    <source>
        <strain evidence="12 13">DSM 27372</strain>
    </source>
</reference>
<evidence type="ECO:0000256" key="5">
    <source>
        <dbReference type="ARBA" id="ARBA00023077"/>
    </source>
</evidence>
<dbReference type="SUPFAM" id="SSF56935">
    <property type="entry name" value="Porins"/>
    <property type="match status" value="1"/>
</dbReference>
<dbReference type="InterPro" id="IPR008969">
    <property type="entry name" value="CarboxyPept-like_regulatory"/>
</dbReference>
<evidence type="ECO:0000313" key="12">
    <source>
        <dbReference type="EMBL" id="PYF75156.1"/>
    </source>
</evidence>
<dbReference type="SUPFAM" id="SSF49464">
    <property type="entry name" value="Carboxypeptidase regulatory domain-like"/>
    <property type="match status" value="1"/>
</dbReference>
<evidence type="ECO:0000256" key="7">
    <source>
        <dbReference type="ARBA" id="ARBA00023237"/>
    </source>
</evidence>
<keyword evidence="13" id="KW-1185">Reference proteome</keyword>
<dbReference type="EMBL" id="QKLU01000003">
    <property type="protein sequence ID" value="PYF75156.1"/>
    <property type="molecule type" value="Genomic_DNA"/>
</dbReference>
<dbReference type="InterPro" id="IPR039426">
    <property type="entry name" value="TonB-dep_rcpt-like"/>
</dbReference>
<dbReference type="Gene3D" id="2.170.130.10">
    <property type="entry name" value="TonB-dependent receptor, plug domain"/>
    <property type="match status" value="1"/>
</dbReference>
<dbReference type="RefSeq" id="WP_110830258.1">
    <property type="nucleotide sequence ID" value="NZ_QKLU01000003.1"/>
</dbReference>
<evidence type="ECO:0000256" key="8">
    <source>
        <dbReference type="PROSITE-ProRule" id="PRU01360"/>
    </source>
</evidence>
<evidence type="ECO:0000313" key="13">
    <source>
        <dbReference type="Proteomes" id="UP000248198"/>
    </source>
</evidence>
<keyword evidence="3 8" id="KW-1134">Transmembrane beta strand</keyword>
<name>A0A318UFK5_9SPHI</name>
<keyword evidence="4 8" id="KW-0812">Transmembrane</keyword>
<dbReference type="AlphaFoldDB" id="A0A318UFK5"/>
<dbReference type="GO" id="GO:0009279">
    <property type="term" value="C:cell outer membrane"/>
    <property type="evidence" value="ECO:0007669"/>
    <property type="project" value="UniProtKB-SubCell"/>
</dbReference>
<dbReference type="FunFam" id="2.170.130.10:FF:000003">
    <property type="entry name" value="SusC/RagA family TonB-linked outer membrane protein"/>
    <property type="match status" value="1"/>
</dbReference>
<evidence type="ECO:0000259" key="10">
    <source>
        <dbReference type="Pfam" id="PF00593"/>
    </source>
</evidence>
<evidence type="ECO:0000256" key="4">
    <source>
        <dbReference type="ARBA" id="ARBA00022692"/>
    </source>
</evidence>
<comment type="similarity">
    <text evidence="8 9">Belongs to the TonB-dependent receptor family.</text>
</comment>
<feature type="domain" description="TonB-dependent receptor-like beta-barrel" evidence="10">
    <location>
        <begin position="413"/>
        <end position="982"/>
    </location>
</feature>
<keyword evidence="2 8" id="KW-0813">Transport</keyword>
<evidence type="ECO:0000256" key="6">
    <source>
        <dbReference type="ARBA" id="ARBA00023136"/>
    </source>
</evidence>
<evidence type="ECO:0000256" key="9">
    <source>
        <dbReference type="RuleBase" id="RU003357"/>
    </source>
</evidence>
<dbReference type="Proteomes" id="UP000248198">
    <property type="component" value="Unassembled WGS sequence"/>
</dbReference>
<dbReference type="Pfam" id="PF00593">
    <property type="entry name" value="TonB_dep_Rec_b-barrel"/>
    <property type="match status" value="1"/>
</dbReference>
<evidence type="ECO:0000256" key="2">
    <source>
        <dbReference type="ARBA" id="ARBA00022448"/>
    </source>
</evidence>
<dbReference type="InterPro" id="IPR000531">
    <property type="entry name" value="Beta-barrel_TonB"/>
</dbReference>
<dbReference type="InterPro" id="IPR012910">
    <property type="entry name" value="Plug_dom"/>
</dbReference>